<keyword evidence="2" id="KW-1185">Reference proteome</keyword>
<name>A0ABQ9GLP9_9NEOP</name>
<accession>A0ABQ9GLP9</accession>
<organism evidence="1 2">
    <name type="scientific">Dryococelus australis</name>
    <dbReference type="NCBI Taxonomy" id="614101"/>
    <lineage>
        <taxon>Eukaryota</taxon>
        <taxon>Metazoa</taxon>
        <taxon>Ecdysozoa</taxon>
        <taxon>Arthropoda</taxon>
        <taxon>Hexapoda</taxon>
        <taxon>Insecta</taxon>
        <taxon>Pterygota</taxon>
        <taxon>Neoptera</taxon>
        <taxon>Polyneoptera</taxon>
        <taxon>Phasmatodea</taxon>
        <taxon>Verophasmatodea</taxon>
        <taxon>Anareolatae</taxon>
        <taxon>Phasmatidae</taxon>
        <taxon>Eurycanthinae</taxon>
        <taxon>Dryococelus</taxon>
    </lineage>
</organism>
<gene>
    <name evidence="1" type="ORF">PR048_026575</name>
</gene>
<dbReference type="Proteomes" id="UP001159363">
    <property type="component" value="Chromosome 10"/>
</dbReference>
<evidence type="ECO:0000313" key="1">
    <source>
        <dbReference type="EMBL" id="KAJ8872959.1"/>
    </source>
</evidence>
<reference evidence="1 2" key="1">
    <citation type="submission" date="2023-02" db="EMBL/GenBank/DDBJ databases">
        <title>LHISI_Scaffold_Assembly.</title>
        <authorList>
            <person name="Stuart O.P."/>
            <person name="Cleave R."/>
            <person name="Magrath M.J.L."/>
            <person name="Mikheyev A.S."/>
        </authorList>
    </citation>
    <scope>NUCLEOTIDE SEQUENCE [LARGE SCALE GENOMIC DNA]</scope>
    <source>
        <strain evidence="1">Daus_M_001</strain>
        <tissue evidence="1">Leg muscle</tissue>
    </source>
</reference>
<comment type="caution">
    <text evidence="1">The sequence shown here is derived from an EMBL/GenBank/DDBJ whole genome shotgun (WGS) entry which is preliminary data.</text>
</comment>
<protein>
    <submittedName>
        <fullName evidence="1">Uncharacterized protein</fullName>
    </submittedName>
</protein>
<proteinExistence type="predicted"/>
<dbReference type="EMBL" id="JARBHB010000011">
    <property type="protein sequence ID" value="KAJ8872959.1"/>
    <property type="molecule type" value="Genomic_DNA"/>
</dbReference>
<sequence length="81" mass="9780">MLQFTHSVKEHVKLWEQLSLYPLRQEILFLVLRWHESTHLTVIFSLMKNLFQHLQQTDQTQSFLKKIPQTSKLLHQKVAKI</sequence>
<evidence type="ECO:0000313" key="2">
    <source>
        <dbReference type="Proteomes" id="UP001159363"/>
    </source>
</evidence>